<accession>A0ABT8G788</accession>
<keyword evidence="3" id="KW-1185">Reference proteome</keyword>
<protein>
    <submittedName>
        <fullName evidence="2">Uncharacterized protein</fullName>
    </submittedName>
</protein>
<organism evidence="2 3">
    <name type="scientific">Demequina litoralis</name>
    <dbReference type="NCBI Taxonomy" id="3051660"/>
    <lineage>
        <taxon>Bacteria</taxon>
        <taxon>Bacillati</taxon>
        <taxon>Actinomycetota</taxon>
        <taxon>Actinomycetes</taxon>
        <taxon>Micrococcales</taxon>
        <taxon>Demequinaceae</taxon>
        <taxon>Demequina</taxon>
    </lineage>
</organism>
<dbReference type="RefSeq" id="WP_301131278.1">
    <property type="nucleotide sequence ID" value="NZ_JAUHPW010000002.1"/>
</dbReference>
<feature type="region of interest" description="Disordered" evidence="1">
    <location>
        <begin position="1"/>
        <end position="32"/>
    </location>
</feature>
<dbReference type="Proteomes" id="UP001172728">
    <property type="component" value="Unassembled WGS sequence"/>
</dbReference>
<reference evidence="2" key="1">
    <citation type="submission" date="2023-06" db="EMBL/GenBank/DDBJ databases">
        <title>Sysu t00192.</title>
        <authorList>
            <person name="Gao L."/>
            <person name="Fang B.-Z."/>
            <person name="Li W.-J."/>
        </authorList>
    </citation>
    <scope>NUCLEOTIDE SEQUENCE</scope>
    <source>
        <strain evidence="2">SYSU T00192</strain>
    </source>
</reference>
<sequence>MPAGTDKPHLGVFDPAPTSEWDEAPDDDAGDVIPPVAVDMEILHPIERHDD</sequence>
<evidence type="ECO:0000313" key="3">
    <source>
        <dbReference type="Proteomes" id="UP001172728"/>
    </source>
</evidence>
<gene>
    <name evidence="2" type="ORF">QQX09_03210</name>
</gene>
<dbReference type="EMBL" id="JAUHPW010000002">
    <property type="protein sequence ID" value="MDN4474862.1"/>
    <property type="molecule type" value="Genomic_DNA"/>
</dbReference>
<feature type="compositionally biased region" description="Acidic residues" evidence="1">
    <location>
        <begin position="20"/>
        <end position="30"/>
    </location>
</feature>
<name>A0ABT8G788_9MICO</name>
<evidence type="ECO:0000313" key="2">
    <source>
        <dbReference type="EMBL" id="MDN4474862.1"/>
    </source>
</evidence>
<evidence type="ECO:0000256" key="1">
    <source>
        <dbReference type="SAM" id="MobiDB-lite"/>
    </source>
</evidence>
<proteinExistence type="predicted"/>
<comment type="caution">
    <text evidence="2">The sequence shown here is derived from an EMBL/GenBank/DDBJ whole genome shotgun (WGS) entry which is preliminary data.</text>
</comment>